<evidence type="ECO:0000313" key="1">
    <source>
        <dbReference type="EMBL" id="OSZ55990.1"/>
    </source>
</evidence>
<accession>A0ABX3Y800</accession>
<keyword evidence="2" id="KW-1185">Reference proteome</keyword>
<sequence>MTPRRLGAAAVLYAVFVSGWYLGQPLPAVGCHTTESETAAEDLATIGEPGDVTSDLTRTARVVVTDRLFTTDVIVECDGASPPRLLAWVVGDWR</sequence>
<gene>
    <name evidence="1" type="ORF">OQI_35440</name>
</gene>
<dbReference type="Proteomes" id="UP000194266">
    <property type="component" value="Unassembled WGS sequence"/>
</dbReference>
<name>A0ABX3Y800_9ACTN</name>
<proteinExistence type="predicted"/>
<protein>
    <recommendedName>
        <fullName evidence="3">Class F sortase</fullName>
    </recommendedName>
</protein>
<comment type="caution">
    <text evidence="1">The sequence shown here is derived from an EMBL/GenBank/DDBJ whole genome shotgun (WGS) entry which is preliminary data.</text>
</comment>
<dbReference type="EMBL" id="MRYD01000368">
    <property type="protein sequence ID" value="OSZ55990.1"/>
    <property type="molecule type" value="Genomic_DNA"/>
</dbReference>
<organism evidence="1 2">
    <name type="scientific">Streptomyces pharetrae CZA14</name>
    <dbReference type="NCBI Taxonomy" id="1144883"/>
    <lineage>
        <taxon>Bacteria</taxon>
        <taxon>Bacillati</taxon>
        <taxon>Actinomycetota</taxon>
        <taxon>Actinomycetes</taxon>
        <taxon>Kitasatosporales</taxon>
        <taxon>Streptomycetaceae</taxon>
        <taxon>Streptomyces</taxon>
    </lineage>
</organism>
<evidence type="ECO:0008006" key="3">
    <source>
        <dbReference type="Google" id="ProtNLM"/>
    </source>
</evidence>
<reference evidence="1 2" key="1">
    <citation type="submission" date="2016-12" db="EMBL/GenBank/DDBJ databases">
        <title>Genome Mining:The Detection of Biosynthetic Gene Clusters to Aid in the Expression of Curamycin A produced by Streptomyces sp. strain CZA14.</title>
        <authorList>
            <person name="Durrell K.A."/>
            <person name="Kirby B.M."/>
            <person name="Khan W."/>
            <person name="Mthethwa T."/>
            <person name="Le Roes-Hill M."/>
        </authorList>
    </citation>
    <scope>NUCLEOTIDE SEQUENCE [LARGE SCALE GENOMIC DNA]</scope>
    <source>
        <strain evidence="1 2">CZA14</strain>
    </source>
</reference>
<evidence type="ECO:0000313" key="2">
    <source>
        <dbReference type="Proteomes" id="UP000194266"/>
    </source>
</evidence>